<evidence type="ECO:0000313" key="1">
    <source>
        <dbReference type="EMBL" id="CAE6472161.1"/>
    </source>
</evidence>
<gene>
    <name evidence="1" type="ORF">RDB_LOCUS87881</name>
</gene>
<name>A0A8H3C0W9_9AGAM</name>
<sequence length="780" mass="90023">MQCEDQPWYPEDTLFEEEWLRTRGEFTGYERIAVSFAFMSEGEIVPIGPQAGGKEYQGLELLAAVGNSKGRRGMFAQAVWFGDGGAPWKWMRIDGIEKVILYDGLAHPFRSGLVSVITEVLCNVTPFELLSLSHTCKFLQEMIMRRTAEYIWLTAERNSATYPSYPWADISKPHFAGLLFMMLCTVSMRESYCQSAGSISSRPSVFKVLFNRASRPRIRFAETDLYLTRLMTFPRSSMPLWELLPHTSLKCDPLVAPHSRYALRRQYDAVSNTITLISKSVSLSSYHRWMNETKEEVRLGQEFGQILHAHFERLESVYQKSLEGVRNQRAKEIKRRLRELGWLEEDFDFAPSQAKEWAVLVNITVPLTDQEWSKLYFKLGPLLFSNRTRVQKAQREKNLVRQNILLTEFLASLKDDLLWHPLLPFFRALEITHRPKAVTEFLDSYPFPSNELAKTWPFFVNVGNMETGEAELRARFGGDRERIKAHIANWRADIEITLANRLMEERGVFTMAEAEPWCRVEVNRSNQATQALPLYTQLLLRADSVFTDGSSKCAPLYYPEFIPTKPRFVSGHTRTIICVDRFHRALEPEQVARALLGELGLEDASYLELATFGERFICFRCSPRSRKLMNWKGILGHYLDEQRLWNFAMRLNGPRFKTITPTPIKCAHSLASTGNLPLVDLLTPGCVKLWKSSMSHSMFGEDKYFCFLCKNYGCAYFASEVKTLKRHMREVHDCRSKIVEDVHYGLIKESGTFLETGAAWRTRWNEFDHAEGAWSEDESE</sequence>
<dbReference type="EMBL" id="CAJMWV010002888">
    <property type="protein sequence ID" value="CAE6472161.1"/>
    <property type="molecule type" value="Genomic_DNA"/>
</dbReference>
<comment type="caution">
    <text evidence="1">The sequence shown here is derived from an EMBL/GenBank/DDBJ whole genome shotgun (WGS) entry which is preliminary data.</text>
</comment>
<dbReference type="Proteomes" id="UP000663831">
    <property type="component" value="Unassembled WGS sequence"/>
</dbReference>
<evidence type="ECO:0008006" key="3">
    <source>
        <dbReference type="Google" id="ProtNLM"/>
    </source>
</evidence>
<organism evidence="1 2">
    <name type="scientific">Rhizoctonia solani</name>
    <dbReference type="NCBI Taxonomy" id="456999"/>
    <lineage>
        <taxon>Eukaryota</taxon>
        <taxon>Fungi</taxon>
        <taxon>Dikarya</taxon>
        <taxon>Basidiomycota</taxon>
        <taxon>Agaricomycotina</taxon>
        <taxon>Agaricomycetes</taxon>
        <taxon>Cantharellales</taxon>
        <taxon>Ceratobasidiaceae</taxon>
        <taxon>Rhizoctonia</taxon>
    </lineage>
</organism>
<reference evidence="1" key="1">
    <citation type="submission" date="2021-01" db="EMBL/GenBank/DDBJ databases">
        <authorList>
            <person name="Kaushik A."/>
        </authorList>
    </citation>
    <scope>NUCLEOTIDE SEQUENCE</scope>
    <source>
        <strain evidence="1">AG3-1AP</strain>
    </source>
</reference>
<accession>A0A8H3C0W9</accession>
<protein>
    <recommendedName>
        <fullName evidence="3">F-box domain-containing protein</fullName>
    </recommendedName>
</protein>
<dbReference type="AlphaFoldDB" id="A0A8H3C0W9"/>
<evidence type="ECO:0000313" key="2">
    <source>
        <dbReference type="Proteomes" id="UP000663831"/>
    </source>
</evidence>
<proteinExistence type="predicted"/>